<dbReference type="GO" id="GO:1904680">
    <property type="term" value="F:peptide transmembrane transporter activity"/>
    <property type="evidence" value="ECO:0007669"/>
    <property type="project" value="TreeGrafter"/>
</dbReference>
<dbReference type="CDD" id="cd08499">
    <property type="entry name" value="PBP2_Ylib_like"/>
    <property type="match status" value="1"/>
</dbReference>
<proteinExistence type="inferred from homology"/>
<evidence type="ECO:0000259" key="5">
    <source>
        <dbReference type="Pfam" id="PF00496"/>
    </source>
</evidence>
<dbReference type="EMBL" id="RHHN01000089">
    <property type="protein sequence ID" value="RNB48076.1"/>
    <property type="molecule type" value="Genomic_DNA"/>
</dbReference>
<reference evidence="6 7" key="1">
    <citation type="submission" date="2018-10" db="EMBL/GenBank/DDBJ databases">
        <title>Phylogenomics of Brevibacillus.</title>
        <authorList>
            <person name="Dunlap C."/>
        </authorList>
    </citation>
    <scope>NUCLEOTIDE SEQUENCE [LARGE SCALE GENOMIC DNA]</scope>
    <source>
        <strain evidence="6 7">NRRL NRS 1219</strain>
    </source>
</reference>
<keyword evidence="3 4" id="KW-0732">Signal</keyword>
<evidence type="ECO:0000313" key="6">
    <source>
        <dbReference type="EMBL" id="RNB48076.1"/>
    </source>
</evidence>
<dbReference type="PANTHER" id="PTHR30290">
    <property type="entry name" value="PERIPLASMIC BINDING COMPONENT OF ABC TRANSPORTER"/>
    <property type="match status" value="1"/>
</dbReference>
<feature type="signal peptide" evidence="4">
    <location>
        <begin position="1"/>
        <end position="21"/>
    </location>
</feature>
<dbReference type="AlphaFoldDB" id="A0A3M8AA38"/>
<evidence type="ECO:0000313" key="7">
    <source>
        <dbReference type="Proteomes" id="UP000276178"/>
    </source>
</evidence>
<evidence type="ECO:0000256" key="2">
    <source>
        <dbReference type="ARBA" id="ARBA00022448"/>
    </source>
</evidence>
<dbReference type="Pfam" id="PF00496">
    <property type="entry name" value="SBP_bac_5"/>
    <property type="match status" value="1"/>
</dbReference>
<dbReference type="RefSeq" id="WP_122953418.1">
    <property type="nucleotide sequence ID" value="NZ_BJOD01000008.1"/>
</dbReference>
<comment type="caution">
    <text evidence="6">The sequence shown here is derived from an EMBL/GenBank/DDBJ whole genome shotgun (WGS) entry which is preliminary data.</text>
</comment>
<name>A0A3M8AA38_9BACL</name>
<dbReference type="InterPro" id="IPR039424">
    <property type="entry name" value="SBP_5"/>
</dbReference>
<dbReference type="PIRSF" id="PIRSF002741">
    <property type="entry name" value="MppA"/>
    <property type="match status" value="1"/>
</dbReference>
<dbReference type="InterPro" id="IPR000914">
    <property type="entry name" value="SBP_5_dom"/>
</dbReference>
<dbReference type="GeneID" id="82811736"/>
<evidence type="ECO:0000256" key="1">
    <source>
        <dbReference type="ARBA" id="ARBA00005695"/>
    </source>
</evidence>
<gene>
    <name evidence="6" type="ORF">EB820_23605</name>
</gene>
<dbReference type="Gene3D" id="3.10.105.10">
    <property type="entry name" value="Dipeptide-binding Protein, Domain 3"/>
    <property type="match status" value="1"/>
</dbReference>
<feature type="chain" id="PRO_5039202017" evidence="4">
    <location>
        <begin position="22"/>
        <end position="527"/>
    </location>
</feature>
<dbReference type="InterPro" id="IPR030678">
    <property type="entry name" value="Peptide/Ni-bd"/>
</dbReference>
<dbReference type="OrthoDB" id="9796817at2"/>
<organism evidence="6 7">
    <name type="scientific">Brevibacillus agri</name>
    <dbReference type="NCBI Taxonomy" id="51101"/>
    <lineage>
        <taxon>Bacteria</taxon>
        <taxon>Bacillati</taxon>
        <taxon>Bacillota</taxon>
        <taxon>Bacilli</taxon>
        <taxon>Bacillales</taxon>
        <taxon>Paenibacillaceae</taxon>
        <taxon>Brevibacillus</taxon>
    </lineage>
</organism>
<dbReference type="Gene3D" id="3.90.76.10">
    <property type="entry name" value="Dipeptide-binding Protein, Domain 1"/>
    <property type="match status" value="1"/>
</dbReference>
<sequence>MIRKRLFHSLLGLLLAATMLAGCSMGVEPPAENESPPPKAGAEGGTLVVARMSDATNLDPHFISTINAASVVHQKVYEGLVKRDANMVIAPQLALSWRQVNDLVWEFKLRQGVFFHDGTPFDAAAVKKTLDRVMDPKTASPRAAMFDKIKEVKIIDPYTVQFLLEKPFAPLLSILASHEGSIISPKAIDEYGRELSAHPVGTGPFLFRSWEPGRQIVLDKNPHYWGDQPKLDRVVFRVVFRVVADDTKRIALVENGEAHVAESIPVQDIERLSASNRLRVYRSEALGTEFIGFNVAAGPLRDLRVRQAISSAIETGAIIKGVYNNVGTQANSPLGPKVFGYSPSVKSYPYDLNKARELLAKAGYPNGFSIRMLTYDRNDRVMVAQVIRSQLKGIGIDARLEVVSYADFVTQIEKTRTHEIFVSGWGNATGDADYNQYNLFHTQGGGAGNSFQYSNPELDRLLDAGRVETDPAKRLAIYAKAQELELRDALLVPIRNLENLAVISTDIQGFSISPAGYLMLDQVSLQK</sequence>
<dbReference type="Gene3D" id="3.40.190.10">
    <property type="entry name" value="Periplasmic binding protein-like II"/>
    <property type="match status" value="1"/>
</dbReference>
<dbReference type="GO" id="GO:0015833">
    <property type="term" value="P:peptide transport"/>
    <property type="evidence" value="ECO:0007669"/>
    <property type="project" value="TreeGrafter"/>
</dbReference>
<evidence type="ECO:0000256" key="3">
    <source>
        <dbReference type="ARBA" id="ARBA00022729"/>
    </source>
</evidence>
<dbReference type="SUPFAM" id="SSF53850">
    <property type="entry name" value="Periplasmic binding protein-like II"/>
    <property type="match status" value="1"/>
</dbReference>
<dbReference type="PANTHER" id="PTHR30290:SF9">
    <property type="entry name" value="OLIGOPEPTIDE-BINDING PROTEIN APPA"/>
    <property type="match status" value="1"/>
</dbReference>
<dbReference type="GO" id="GO:0042597">
    <property type="term" value="C:periplasmic space"/>
    <property type="evidence" value="ECO:0007669"/>
    <property type="project" value="UniProtKB-ARBA"/>
</dbReference>
<dbReference type="PROSITE" id="PS51257">
    <property type="entry name" value="PROKAR_LIPOPROTEIN"/>
    <property type="match status" value="1"/>
</dbReference>
<protein>
    <submittedName>
        <fullName evidence="6">Glutathione ABC transporter substrate-binding protein</fullName>
    </submittedName>
</protein>
<keyword evidence="2" id="KW-0813">Transport</keyword>
<dbReference type="GO" id="GO:0043190">
    <property type="term" value="C:ATP-binding cassette (ABC) transporter complex"/>
    <property type="evidence" value="ECO:0007669"/>
    <property type="project" value="InterPro"/>
</dbReference>
<evidence type="ECO:0000256" key="4">
    <source>
        <dbReference type="SAM" id="SignalP"/>
    </source>
</evidence>
<dbReference type="Proteomes" id="UP000276178">
    <property type="component" value="Unassembled WGS sequence"/>
</dbReference>
<feature type="domain" description="Solute-binding protein family 5" evidence="5">
    <location>
        <begin position="89"/>
        <end position="445"/>
    </location>
</feature>
<comment type="similarity">
    <text evidence="1">Belongs to the bacterial solute-binding protein 5 family.</text>
</comment>
<accession>A0A3M8AA38</accession>